<dbReference type="InterPro" id="IPR022385">
    <property type="entry name" value="Rhs_assc_core"/>
</dbReference>
<dbReference type="STRING" id="643867.Ftrac_0250"/>
<dbReference type="KEGG" id="mtt:Ftrac_0250"/>
<dbReference type="AlphaFoldDB" id="E4TLX0"/>
<reference evidence="1 2" key="1">
    <citation type="journal article" date="2011" name="Stand. Genomic Sci.">
        <title>Complete genome sequence of Marivirga tractuosa type strain (H-43).</title>
        <authorList>
            <person name="Pagani I."/>
            <person name="Chertkov O."/>
            <person name="Lapidus A."/>
            <person name="Lucas S."/>
            <person name="Del Rio T.G."/>
            <person name="Tice H."/>
            <person name="Copeland A."/>
            <person name="Cheng J.F."/>
            <person name="Nolan M."/>
            <person name="Saunders E."/>
            <person name="Pitluck S."/>
            <person name="Held B."/>
            <person name="Goodwin L."/>
            <person name="Liolios K."/>
            <person name="Ovchinikova G."/>
            <person name="Ivanova N."/>
            <person name="Mavromatis K."/>
            <person name="Pati A."/>
            <person name="Chen A."/>
            <person name="Palaniappan K."/>
            <person name="Land M."/>
            <person name="Hauser L."/>
            <person name="Jeffries C.D."/>
            <person name="Detter J.C."/>
            <person name="Han C."/>
            <person name="Tapia R."/>
            <person name="Ngatchou-Djao O.D."/>
            <person name="Rohde M."/>
            <person name="Goker M."/>
            <person name="Spring S."/>
            <person name="Sikorski J."/>
            <person name="Woyke T."/>
            <person name="Bristow J."/>
            <person name="Eisen J.A."/>
            <person name="Markowitz V."/>
            <person name="Hugenholtz P."/>
            <person name="Klenk H.P."/>
            <person name="Kyrpides N.C."/>
        </authorList>
    </citation>
    <scope>NUCLEOTIDE SEQUENCE [LARGE SCALE GENOMIC DNA]</scope>
    <source>
        <strain evidence="2">ATCC 23168 / DSM 4126 / NBRC 15989 / NCIMB 1408 / VKM B-1430 / H-43</strain>
    </source>
</reference>
<evidence type="ECO:0000313" key="1">
    <source>
        <dbReference type="EMBL" id="ADR20261.1"/>
    </source>
</evidence>
<proteinExistence type="predicted"/>
<evidence type="ECO:0000313" key="2">
    <source>
        <dbReference type="Proteomes" id="UP000008720"/>
    </source>
</evidence>
<accession>E4TLX0</accession>
<dbReference type="HOGENOM" id="CLU_1904222_0_0_10"/>
<dbReference type="Gene3D" id="2.180.10.10">
    <property type="entry name" value="RHS repeat-associated core"/>
    <property type="match status" value="1"/>
</dbReference>
<dbReference type="Proteomes" id="UP000008720">
    <property type="component" value="Chromosome"/>
</dbReference>
<organism evidence="1 2">
    <name type="scientific">Marivirga tractuosa (strain ATCC 23168 / DSM 4126 / NBRC 15989 / NCIMB 1408 / VKM B-1430 / H-43)</name>
    <name type="common">Microscilla tractuosa</name>
    <name type="synonym">Flexibacter tractuosus</name>
    <dbReference type="NCBI Taxonomy" id="643867"/>
    <lineage>
        <taxon>Bacteria</taxon>
        <taxon>Pseudomonadati</taxon>
        <taxon>Bacteroidota</taxon>
        <taxon>Cytophagia</taxon>
        <taxon>Cytophagales</taxon>
        <taxon>Marivirgaceae</taxon>
        <taxon>Marivirga</taxon>
    </lineage>
</organism>
<dbReference type="eggNOG" id="COG3209">
    <property type="taxonomic scope" value="Bacteria"/>
</dbReference>
<sequence length="133" mass="14928">MVTDRLKATDGSYTAEVASVTDYYAFGMAMPGRSFNGSDYRYGFNGKEKDQEGEFGSMTTYDFDFRIYNPGIAKFLSVGPLTKSYPMLAPYQFSSNVPTGAIDLDGLDIIYKELENFNKTIDIIDENIEKLND</sequence>
<dbReference type="NCBIfam" id="TIGR03696">
    <property type="entry name" value="Rhs_assc_core"/>
    <property type="match status" value="1"/>
</dbReference>
<protein>
    <submittedName>
        <fullName evidence="1">YD repeat-containing protein</fullName>
    </submittedName>
</protein>
<dbReference type="EMBL" id="CP002349">
    <property type="protein sequence ID" value="ADR20261.1"/>
    <property type="molecule type" value="Genomic_DNA"/>
</dbReference>
<keyword evidence="2" id="KW-1185">Reference proteome</keyword>
<name>E4TLX0_MARTH</name>
<gene>
    <name evidence="1" type="ordered locus">Ftrac_0250</name>
</gene>